<proteinExistence type="predicted"/>
<accession>D3UJ86</accession>
<name>D3UJ86_HELM1</name>
<keyword evidence="1" id="KW-1133">Transmembrane helix</keyword>
<dbReference type="HOGENOM" id="CLU_1584215_0_0_7"/>
<feature type="transmembrane region" description="Helical" evidence="1">
    <location>
        <begin position="45"/>
        <end position="64"/>
    </location>
</feature>
<dbReference type="KEGG" id="hms:HMU13070"/>
<dbReference type="EMBL" id="FN555004">
    <property type="protein sequence ID" value="CBG40561.1"/>
    <property type="molecule type" value="Genomic_DNA"/>
</dbReference>
<dbReference type="RefSeq" id="WP_013023628.1">
    <property type="nucleotide sequence ID" value="NC_013949.1"/>
</dbReference>
<protein>
    <submittedName>
        <fullName evidence="2">Putative periplasmic protein</fullName>
    </submittedName>
</protein>
<reference evidence="2 3" key="1">
    <citation type="journal article" date="2010" name="BMC Genomics">
        <title>Comparative genomics and proteomics of Helicobacter mustelae, an ulcerogenic and carcinogenic gastric pathogen.</title>
        <authorList>
            <person name="O'Toole P.W."/>
            <person name="Snelling W.J."/>
            <person name="Canchaya C."/>
            <person name="Forde B.M."/>
            <person name="Hardie K.R."/>
            <person name="Josenhans C."/>
            <person name="Graham R.L.J."/>
            <person name="McMullan G."/>
            <person name="Parkhill J."/>
            <person name="Belda E."/>
            <person name="Bentley S.D."/>
        </authorList>
    </citation>
    <scope>NUCLEOTIDE SEQUENCE [LARGE SCALE GENOMIC DNA]</scope>
    <source>
        <strain evidence="3">ATCC 43772 / LMG 18044 / NCTC 12198 / 12198</strain>
    </source>
</reference>
<feature type="transmembrane region" description="Helical" evidence="1">
    <location>
        <begin position="14"/>
        <end position="38"/>
    </location>
</feature>
<keyword evidence="1" id="KW-0812">Transmembrane</keyword>
<dbReference type="STRING" id="679897.HMU13070"/>
<dbReference type="Pfam" id="PF09624">
    <property type="entry name" value="DUF2393"/>
    <property type="match status" value="1"/>
</dbReference>
<organism evidence="2 3">
    <name type="scientific">Helicobacter mustelae (strain ATCC 43772 / CCUG 25715 / CIP 103759 / LMG 18044 / NCTC 12198 / R85-136P)</name>
    <name type="common">Campylobacter mustelae</name>
    <dbReference type="NCBI Taxonomy" id="679897"/>
    <lineage>
        <taxon>Bacteria</taxon>
        <taxon>Pseudomonadati</taxon>
        <taxon>Campylobacterota</taxon>
        <taxon>Epsilonproteobacteria</taxon>
        <taxon>Campylobacterales</taxon>
        <taxon>Helicobacteraceae</taxon>
        <taxon>Helicobacter</taxon>
    </lineage>
</organism>
<evidence type="ECO:0000256" key="1">
    <source>
        <dbReference type="SAM" id="Phobius"/>
    </source>
</evidence>
<gene>
    <name evidence="2" type="ordered locus">HMU13070</name>
</gene>
<evidence type="ECO:0000313" key="2">
    <source>
        <dbReference type="EMBL" id="CBG40561.1"/>
    </source>
</evidence>
<dbReference type="InterPro" id="IPR013417">
    <property type="entry name" value="CHP02588"/>
</dbReference>
<evidence type="ECO:0000313" key="3">
    <source>
        <dbReference type="Proteomes" id="UP000001522"/>
    </source>
</evidence>
<sequence>MIDSIYSTLYNIDIPMLVVLGICVLFSLLFLLVGIALFKRRFFPSFFFLLSLLSLFSAPFFIAYGSKKFLFKTTILHNQSRPLMFSDSFLIHLSFRNDGYRKIKHCMITISPKREKNLRNQLLDIFKPLERSYYVFSADISPHAAKQIQTIIPYFMREHAFKLILDCR</sequence>
<keyword evidence="1" id="KW-0472">Membrane</keyword>
<dbReference type="AlphaFoldDB" id="D3UJ86"/>
<keyword evidence="3" id="KW-1185">Reference proteome</keyword>
<dbReference type="Proteomes" id="UP000001522">
    <property type="component" value="Chromosome"/>
</dbReference>